<accession>A0A9J5YEU4</accession>
<dbReference type="AlphaFoldDB" id="A0A9J5YEU4"/>
<organism evidence="1 2">
    <name type="scientific">Solanum commersonii</name>
    <name type="common">Commerson's wild potato</name>
    <name type="synonym">Commerson's nightshade</name>
    <dbReference type="NCBI Taxonomy" id="4109"/>
    <lineage>
        <taxon>Eukaryota</taxon>
        <taxon>Viridiplantae</taxon>
        <taxon>Streptophyta</taxon>
        <taxon>Embryophyta</taxon>
        <taxon>Tracheophyta</taxon>
        <taxon>Spermatophyta</taxon>
        <taxon>Magnoliopsida</taxon>
        <taxon>eudicotyledons</taxon>
        <taxon>Gunneridae</taxon>
        <taxon>Pentapetalae</taxon>
        <taxon>asterids</taxon>
        <taxon>lamiids</taxon>
        <taxon>Solanales</taxon>
        <taxon>Solanaceae</taxon>
        <taxon>Solanoideae</taxon>
        <taxon>Solaneae</taxon>
        <taxon>Solanum</taxon>
    </lineage>
</organism>
<dbReference type="EMBL" id="JACXVP010000006">
    <property type="protein sequence ID" value="KAG5599259.1"/>
    <property type="molecule type" value="Genomic_DNA"/>
</dbReference>
<name>A0A9J5YEU4_SOLCO</name>
<sequence length="171" mass="19360">MCCEGPFGEPLACSHFVSLGDMVLLRRPIQRHTHCSISSPTSTFPSVLCALEQKAISRPFGDSPIGFDDLQAFISLLFSAALFLLGRPLRILSRWAIWYCFTKLFGGTLTASFYRQLDLFLQGSAHHLVPSCQVVSMLCLKLQIPEIKDFHQILRQNMHLRTLFLSKYIPK</sequence>
<evidence type="ECO:0000313" key="2">
    <source>
        <dbReference type="Proteomes" id="UP000824120"/>
    </source>
</evidence>
<dbReference type="Proteomes" id="UP000824120">
    <property type="component" value="Chromosome 6"/>
</dbReference>
<evidence type="ECO:0000313" key="1">
    <source>
        <dbReference type="EMBL" id="KAG5599259.1"/>
    </source>
</evidence>
<keyword evidence="2" id="KW-1185">Reference proteome</keyword>
<reference evidence="1 2" key="1">
    <citation type="submission" date="2020-09" db="EMBL/GenBank/DDBJ databases">
        <title>De no assembly of potato wild relative species, Solanum commersonii.</title>
        <authorList>
            <person name="Cho K."/>
        </authorList>
    </citation>
    <scope>NUCLEOTIDE SEQUENCE [LARGE SCALE GENOMIC DNA]</scope>
    <source>
        <strain evidence="1">LZ3.2</strain>
        <tissue evidence="1">Leaf</tissue>
    </source>
</reference>
<gene>
    <name evidence="1" type="ORF">H5410_030629</name>
</gene>
<proteinExistence type="predicted"/>
<comment type="caution">
    <text evidence="1">The sequence shown here is derived from an EMBL/GenBank/DDBJ whole genome shotgun (WGS) entry which is preliminary data.</text>
</comment>
<protein>
    <submittedName>
        <fullName evidence="1">Uncharacterized protein</fullName>
    </submittedName>
</protein>